<name>A0AAE1XHZ0_9LAMI</name>
<keyword evidence="1" id="KW-1133">Transmembrane helix</keyword>
<accession>A0AAE1XHZ0</accession>
<evidence type="ECO:0000256" key="1">
    <source>
        <dbReference type="SAM" id="Phobius"/>
    </source>
</evidence>
<organism evidence="2 3">
    <name type="scientific">Sesamum alatum</name>
    <dbReference type="NCBI Taxonomy" id="300844"/>
    <lineage>
        <taxon>Eukaryota</taxon>
        <taxon>Viridiplantae</taxon>
        <taxon>Streptophyta</taxon>
        <taxon>Embryophyta</taxon>
        <taxon>Tracheophyta</taxon>
        <taxon>Spermatophyta</taxon>
        <taxon>Magnoliopsida</taxon>
        <taxon>eudicotyledons</taxon>
        <taxon>Gunneridae</taxon>
        <taxon>Pentapetalae</taxon>
        <taxon>asterids</taxon>
        <taxon>lamiids</taxon>
        <taxon>Lamiales</taxon>
        <taxon>Pedaliaceae</taxon>
        <taxon>Sesamum</taxon>
    </lineage>
</organism>
<keyword evidence="3" id="KW-1185">Reference proteome</keyword>
<comment type="caution">
    <text evidence="2">The sequence shown here is derived from an EMBL/GenBank/DDBJ whole genome shotgun (WGS) entry which is preliminary data.</text>
</comment>
<evidence type="ECO:0000313" key="2">
    <source>
        <dbReference type="EMBL" id="KAK4412267.1"/>
    </source>
</evidence>
<proteinExistence type="predicted"/>
<keyword evidence="1" id="KW-0812">Transmembrane</keyword>
<protein>
    <submittedName>
        <fullName evidence="2">Uncharacterized protein</fullName>
    </submittedName>
</protein>
<dbReference type="Proteomes" id="UP001293254">
    <property type="component" value="Unassembled WGS sequence"/>
</dbReference>
<dbReference type="EMBL" id="JACGWO010000016">
    <property type="protein sequence ID" value="KAK4412267.1"/>
    <property type="molecule type" value="Genomic_DNA"/>
</dbReference>
<sequence length="289" mass="32111">MIGLHAHPIDRTTDLSALSRPLRASIQGFAESKDRLTTHSLTGKAKTSSTASTALYGNARLRLFFIRFYRVPSDWGEDTSYPYSEIRLFLPICPGGGLALFIFLCPAKPLKSYSEEPQSLWSSPIRLLALIQMAKGLFPSSLMLGAVETPQSQERNHFLFVPLVVKVTSGSGAERSNSTERKLYKGMKDQLLQQERRPSKPLLILRSKRSSSLAGPKRLPGIDLLRIVGLRLLRLSRILDIPKPPIPIGFIKELKPAFLLGALSITSRKLFVPVKIFAIFIAFLLCLAI</sequence>
<gene>
    <name evidence="2" type="ORF">Salat_2988900</name>
</gene>
<evidence type="ECO:0000313" key="3">
    <source>
        <dbReference type="Proteomes" id="UP001293254"/>
    </source>
</evidence>
<keyword evidence="1" id="KW-0472">Membrane</keyword>
<feature type="transmembrane region" description="Helical" evidence="1">
    <location>
        <begin position="270"/>
        <end position="288"/>
    </location>
</feature>
<reference evidence="2" key="2">
    <citation type="journal article" date="2024" name="Plant">
        <title>Genomic evolution and insights into agronomic trait innovations of Sesamum species.</title>
        <authorList>
            <person name="Miao H."/>
            <person name="Wang L."/>
            <person name="Qu L."/>
            <person name="Liu H."/>
            <person name="Sun Y."/>
            <person name="Le M."/>
            <person name="Wang Q."/>
            <person name="Wei S."/>
            <person name="Zheng Y."/>
            <person name="Lin W."/>
            <person name="Duan Y."/>
            <person name="Cao H."/>
            <person name="Xiong S."/>
            <person name="Wang X."/>
            <person name="Wei L."/>
            <person name="Li C."/>
            <person name="Ma Q."/>
            <person name="Ju M."/>
            <person name="Zhao R."/>
            <person name="Li G."/>
            <person name="Mu C."/>
            <person name="Tian Q."/>
            <person name="Mei H."/>
            <person name="Zhang T."/>
            <person name="Gao T."/>
            <person name="Zhang H."/>
        </authorList>
    </citation>
    <scope>NUCLEOTIDE SEQUENCE</scope>
    <source>
        <strain evidence="2">3651</strain>
    </source>
</reference>
<dbReference type="AlphaFoldDB" id="A0AAE1XHZ0"/>
<reference evidence="2" key="1">
    <citation type="submission" date="2020-06" db="EMBL/GenBank/DDBJ databases">
        <authorList>
            <person name="Li T."/>
            <person name="Hu X."/>
            <person name="Zhang T."/>
            <person name="Song X."/>
            <person name="Zhang H."/>
            <person name="Dai N."/>
            <person name="Sheng W."/>
            <person name="Hou X."/>
            <person name="Wei L."/>
        </authorList>
    </citation>
    <scope>NUCLEOTIDE SEQUENCE</scope>
    <source>
        <strain evidence="2">3651</strain>
        <tissue evidence="2">Leaf</tissue>
    </source>
</reference>